<organism evidence="2 3">
    <name type="scientific">Patellaria atrata CBS 101060</name>
    <dbReference type="NCBI Taxonomy" id="1346257"/>
    <lineage>
        <taxon>Eukaryota</taxon>
        <taxon>Fungi</taxon>
        <taxon>Dikarya</taxon>
        <taxon>Ascomycota</taxon>
        <taxon>Pezizomycotina</taxon>
        <taxon>Dothideomycetes</taxon>
        <taxon>Dothideomycetes incertae sedis</taxon>
        <taxon>Patellariales</taxon>
        <taxon>Patellariaceae</taxon>
        <taxon>Patellaria</taxon>
    </lineage>
</organism>
<dbReference type="Proteomes" id="UP000799429">
    <property type="component" value="Unassembled WGS sequence"/>
</dbReference>
<feature type="domain" description="Endonuclease/exonuclease/phosphatase" evidence="1">
    <location>
        <begin position="14"/>
        <end position="283"/>
    </location>
</feature>
<dbReference type="GO" id="GO:0000175">
    <property type="term" value="F:3'-5'-RNA exonuclease activity"/>
    <property type="evidence" value="ECO:0007669"/>
    <property type="project" value="TreeGrafter"/>
</dbReference>
<comment type="caution">
    <text evidence="2">The sequence shown here is derived from an EMBL/GenBank/DDBJ whole genome shotgun (WGS) entry which is preliminary data.</text>
</comment>
<gene>
    <name evidence="2" type="ORF">M501DRAFT_942694</name>
</gene>
<dbReference type="InterPro" id="IPR036691">
    <property type="entry name" value="Endo/exonu/phosph_ase_sf"/>
</dbReference>
<dbReference type="CDD" id="cd09083">
    <property type="entry name" value="EEP-1"/>
    <property type="match status" value="1"/>
</dbReference>
<dbReference type="InterPro" id="IPR005135">
    <property type="entry name" value="Endo/exonuclease/phosphatase"/>
</dbReference>
<evidence type="ECO:0000259" key="1">
    <source>
        <dbReference type="Pfam" id="PF03372"/>
    </source>
</evidence>
<proteinExistence type="predicted"/>
<reference evidence="2" key="1">
    <citation type="journal article" date="2020" name="Stud. Mycol.">
        <title>101 Dothideomycetes genomes: a test case for predicting lifestyles and emergence of pathogens.</title>
        <authorList>
            <person name="Haridas S."/>
            <person name="Albert R."/>
            <person name="Binder M."/>
            <person name="Bloem J."/>
            <person name="Labutti K."/>
            <person name="Salamov A."/>
            <person name="Andreopoulos B."/>
            <person name="Baker S."/>
            <person name="Barry K."/>
            <person name="Bills G."/>
            <person name="Bluhm B."/>
            <person name="Cannon C."/>
            <person name="Castanera R."/>
            <person name="Culley D."/>
            <person name="Daum C."/>
            <person name="Ezra D."/>
            <person name="Gonzalez J."/>
            <person name="Henrissat B."/>
            <person name="Kuo A."/>
            <person name="Liang C."/>
            <person name="Lipzen A."/>
            <person name="Lutzoni F."/>
            <person name="Magnuson J."/>
            <person name="Mondo S."/>
            <person name="Nolan M."/>
            <person name="Ohm R."/>
            <person name="Pangilinan J."/>
            <person name="Park H.-J."/>
            <person name="Ramirez L."/>
            <person name="Alfaro M."/>
            <person name="Sun H."/>
            <person name="Tritt A."/>
            <person name="Yoshinaga Y."/>
            <person name="Zwiers L.-H."/>
            <person name="Turgeon B."/>
            <person name="Goodwin S."/>
            <person name="Spatafora J."/>
            <person name="Crous P."/>
            <person name="Grigoriev I."/>
        </authorList>
    </citation>
    <scope>NUCLEOTIDE SEQUENCE</scope>
    <source>
        <strain evidence="2">CBS 101060</strain>
    </source>
</reference>
<dbReference type="OrthoDB" id="276515at2759"/>
<dbReference type="Gene3D" id="3.60.10.10">
    <property type="entry name" value="Endonuclease/exonuclease/phosphatase"/>
    <property type="match status" value="1"/>
</dbReference>
<dbReference type="PANTHER" id="PTHR12121">
    <property type="entry name" value="CARBON CATABOLITE REPRESSOR PROTEIN 4"/>
    <property type="match status" value="1"/>
</dbReference>
<dbReference type="PANTHER" id="PTHR12121:SF36">
    <property type="entry name" value="ENDONUCLEASE_EXONUCLEASE_PHOSPHATASE DOMAIN-CONTAINING PROTEIN"/>
    <property type="match status" value="1"/>
</dbReference>
<evidence type="ECO:0000313" key="3">
    <source>
        <dbReference type="Proteomes" id="UP000799429"/>
    </source>
</evidence>
<keyword evidence="3" id="KW-1185">Reference proteome</keyword>
<accession>A0A9P4S450</accession>
<dbReference type="InterPro" id="IPR050410">
    <property type="entry name" value="CCR4/nocturin_mRNA_transcr"/>
</dbReference>
<protein>
    <recommendedName>
        <fullName evidence="1">Endonuclease/exonuclease/phosphatase domain-containing protein</fullName>
    </recommendedName>
</protein>
<dbReference type="SUPFAM" id="SSF56219">
    <property type="entry name" value="DNase I-like"/>
    <property type="match status" value="1"/>
</dbReference>
<sequence>MRAPTSPLPIRLYTHNIRYATSSPFPGEEPWPTRLPRLLSSIRFHTSSTPNPLVFLQEVLHNQLLDLLSGLNASLPPTQPAWAYIGVGRDDGATKGEYSPIFYQPAIWSVISFRTVWLSQTPDIPSKGWDAASIRIVTVGAFKHRESGREVVALSTHLDDQGEVSRYESARVLREIVEEEGLDVEGRITRPVVLAGDFNSEVDGRAYGVLSADVSPVVDVKSFLKEGGGIMYGHENTFTGFQDEDLKRIDFLWVGPKKGEGWKGSAYAVLDNQFDDGVYLSDHRPVVGDLVLA</sequence>
<dbReference type="EMBL" id="MU006111">
    <property type="protein sequence ID" value="KAF2835146.1"/>
    <property type="molecule type" value="Genomic_DNA"/>
</dbReference>
<dbReference type="AlphaFoldDB" id="A0A9P4S450"/>
<dbReference type="Pfam" id="PF03372">
    <property type="entry name" value="Exo_endo_phos"/>
    <property type="match status" value="1"/>
</dbReference>
<name>A0A9P4S450_9PEZI</name>
<evidence type="ECO:0000313" key="2">
    <source>
        <dbReference type="EMBL" id="KAF2835146.1"/>
    </source>
</evidence>